<sequence length="390" mass="44157">MADVKVDSSDSDQDPKKKRAKNSRNTKAIHSASDQSSDEEVAPPPKKAARGRPRKSVTRHDSDSDEEQRRPVSDKKKMERNVLNDLVKKRNAKLKRDETHARDEAGWDSDTSVKSTRTSSSKKNEDNENCGPKPSESSKSKASRRSSSESSTNTRARSPTPEEEEQGTPIEKKADIMKALLTRSTLLKLLKTPFFATTVKDCLVRVNVELPMSINGVRTKVGIVLDDLETETAYPVRGQQINKVLRVQFAKVVNYVRFDIISDRPVTDVEFLEWKTILEKSNLDLPNIEQVARKGKEIKDALCHIFTDTEVEQMIKERRRFEQKTGKFATEKRWLMNQKEALTKQAAQLLERARQIELQLERLESPNDESEEPEGVQGRGIQAAATSQAD</sequence>
<gene>
    <name evidence="8" type="ORF">MSPICULIGERA_LOCUS20551</name>
</gene>
<feature type="domain" description="Plus3" evidence="7">
    <location>
        <begin position="170"/>
        <end position="303"/>
    </location>
</feature>
<keyword evidence="3" id="KW-0804">Transcription</keyword>
<name>A0AA36D9X6_9BILA</name>
<dbReference type="AlphaFoldDB" id="A0AA36D9X6"/>
<dbReference type="EMBL" id="CATQJA010002664">
    <property type="protein sequence ID" value="CAJ0582418.1"/>
    <property type="molecule type" value="Genomic_DNA"/>
</dbReference>
<dbReference type="SMART" id="SM00719">
    <property type="entry name" value="Plus3"/>
    <property type="match status" value="1"/>
</dbReference>
<evidence type="ECO:0000259" key="7">
    <source>
        <dbReference type="PROSITE" id="PS51360"/>
    </source>
</evidence>
<feature type="coiled-coil region" evidence="5">
    <location>
        <begin position="332"/>
        <end position="359"/>
    </location>
</feature>
<dbReference type="Proteomes" id="UP001177023">
    <property type="component" value="Unassembled WGS sequence"/>
</dbReference>
<proteinExistence type="predicted"/>
<evidence type="ECO:0000313" key="9">
    <source>
        <dbReference type="Proteomes" id="UP001177023"/>
    </source>
</evidence>
<evidence type="ECO:0000256" key="2">
    <source>
        <dbReference type="ARBA" id="ARBA00023015"/>
    </source>
</evidence>
<dbReference type="Gene3D" id="3.90.70.200">
    <property type="entry name" value="Plus-3 domain"/>
    <property type="match status" value="1"/>
</dbReference>
<dbReference type="SUPFAM" id="SSF159042">
    <property type="entry name" value="Plus3-like"/>
    <property type="match status" value="1"/>
</dbReference>
<feature type="compositionally biased region" description="Polar residues" evidence="6">
    <location>
        <begin position="25"/>
        <end position="35"/>
    </location>
</feature>
<dbReference type="PANTHER" id="PTHR13115:SF8">
    <property type="entry name" value="RNA POLYMERASE-ASSOCIATED PROTEIN RTF1 HOMOLOG"/>
    <property type="match status" value="1"/>
</dbReference>
<protein>
    <recommendedName>
        <fullName evidence="7">Plus3 domain-containing protein</fullName>
    </recommendedName>
</protein>
<evidence type="ECO:0000313" key="8">
    <source>
        <dbReference type="EMBL" id="CAJ0582418.1"/>
    </source>
</evidence>
<comment type="subcellular location">
    <subcellularLocation>
        <location evidence="1">Nucleus</location>
    </subcellularLocation>
</comment>
<evidence type="ECO:0000256" key="1">
    <source>
        <dbReference type="ARBA" id="ARBA00004123"/>
    </source>
</evidence>
<dbReference type="InterPro" id="IPR036128">
    <property type="entry name" value="Plus3-like_sf"/>
</dbReference>
<dbReference type="GO" id="GO:1990269">
    <property type="term" value="F:RNA polymerase II C-terminal domain phosphoserine binding"/>
    <property type="evidence" value="ECO:0007669"/>
    <property type="project" value="TreeGrafter"/>
</dbReference>
<evidence type="ECO:0000256" key="6">
    <source>
        <dbReference type="SAM" id="MobiDB-lite"/>
    </source>
</evidence>
<dbReference type="Pfam" id="PF03126">
    <property type="entry name" value="Plus-3"/>
    <property type="match status" value="1"/>
</dbReference>
<keyword evidence="2" id="KW-0805">Transcription regulation</keyword>
<feature type="compositionally biased region" description="Basic residues" evidence="6">
    <location>
        <begin position="47"/>
        <end position="57"/>
    </location>
</feature>
<evidence type="ECO:0000256" key="3">
    <source>
        <dbReference type="ARBA" id="ARBA00023163"/>
    </source>
</evidence>
<keyword evidence="9" id="KW-1185">Reference proteome</keyword>
<feature type="non-terminal residue" evidence="8">
    <location>
        <position position="1"/>
    </location>
</feature>
<feature type="region of interest" description="Disordered" evidence="6">
    <location>
        <begin position="360"/>
        <end position="390"/>
    </location>
</feature>
<comment type="caution">
    <text evidence="8">The sequence shown here is derived from an EMBL/GenBank/DDBJ whole genome shotgun (WGS) entry which is preliminary data.</text>
</comment>
<feature type="compositionally biased region" description="Basic and acidic residues" evidence="6">
    <location>
        <begin position="58"/>
        <end position="105"/>
    </location>
</feature>
<reference evidence="8" key="1">
    <citation type="submission" date="2023-06" db="EMBL/GenBank/DDBJ databases">
        <authorList>
            <person name="Delattre M."/>
        </authorList>
    </citation>
    <scope>NUCLEOTIDE SEQUENCE</scope>
    <source>
        <strain evidence="8">AF72</strain>
    </source>
</reference>
<keyword evidence="5" id="KW-0175">Coiled coil</keyword>
<organism evidence="8 9">
    <name type="scientific">Mesorhabditis spiculigera</name>
    <dbReference type="NCBI Taxonomy" id="96644"/>
    <lineage>
        <taxon>Eukaryota</taxon>
        <taxon>Metazoa</taxon>
        <taxon>Ecdysozoa</taxon>
        <taxon>Nematoda</taxon>
        <taxon>Chromadorea</taxon>
        <taxon>Rhabditida</taxon>
        <taxon>Rhabditina</taxon>
        <taxon>Rhabditomorpha</taxon>
        <taxon>Rhabditoidea</taxon>
        <taxon>Rhabditidae</taxon>
        <taxon>Mesorhabditinae</taxon>
        <taxon>Mesorhabditis</taxon>
    </lineage>
</organism>
<evidence type="ECO:0000256" key="5">
    <source>
        <dbReference type="SAM" id="Coils"/>
    </source>
</evidence>
<feature type="compositionally biased region" description="Low complexity" evidence="6">
    <location>
        <begin position="109"/>
        <end position="121"/>
    </location>
</feature>
<dbReference type="InterPro" id="IPR004343">
    <property type="entry name" value="Plus-3_dom"/>
</dbReference>
<dbReference type="GO" id="GO:0003677">
    <property type="term" value="F:DNA binding"/>
    <property type="evidence" value="ECO:0007669"/>
    <property type="project" value="InterPro"/>
</dbReference>
<feature type="compositionally biased region" description="Low complexity" evidence="6">
    <location>
        <begin position="148"/>
        <end position="158"/>
    </location>
</feature>
<dbReference type="PANTHER" id="PTHR13115">
    <property type="entry name" value="RNA POLYMERASE-ASSOCIATED PROTEIN RTF1 HOMOLOG"/>
    <property type="match status" value="1"/>
</dbReference>
<accession>A0AA36D9X6</accession>
<dbReference type="PROSITE" id="PS51360">
    <property type="entry name" value="PLUS3"/>
    <property type="match status" value="1"/>
</dbReference>
<feature type="region of interest" description="Disordered" evidence="6">
    <location>
        <begin position="1"/>
        <end position="171"/>
    </location>
</feature>
<dbReference type="GO" id="GO:0016593">
    <property type="term" value="C:Cdc73/Paf1 complex"/>
    <property type="evidence" value="ECO:0007669"/>
    <property type="project" value="TreeGrafter"/>
</dbReference>
<evidence type="ECO:0000256" key="4">
    <source>
        <dbReference type="ARBA" id="ARBA00023242"/>
    </source>
</evidence>
<keyword evidence="4" id="KW-0539">Nucleus</keyword>